<dbReference type="InterPro" id="IPR028082">
    <property type="entry name" value="Peripla_BP_I"/>
</dbReference>
<evidence type="ECO:0000256" key="2">
    <source>
        <dbReference type="ARBA" id="ARBA00022729"/>
    </source>
</evidence>
<evidence type="ECO:0000313" key="5">
    <source>
        <dbReference type="EMBL" id="BDQ33914.1"/>
    </source>
</evidence>
<dbReference type="Gene3D" id="3.40.50.2300">
    <property type="match status" value="2"/>
</dbReference>
<evidence type="ECO:0000256" key="3">
    <source>
        <dbReference type="SAM" id="SignalP"/>
    </source>
</evidence>
<feature type="chain" id="PRO_5047281060" evidence="3">
    <location>
        <begin position="30"/>
        <end position="416"/>
    </location>
</feature>
<dbReference type="InterPro" id="IPR028081">
    <property type="entry name" value="Leu-bd"/>
</dbReference>
<dbReference type="Proteomes" id="UP001061361">
    <property type="component" value="Chromosome"/>
</dbReference>
<feature type="signal peptide" evidence="3">
    <location>
        <begin position="1"/>
        <end position="29"/>
    </location>
</feature>
<dbReference type="Pfam" id="PF13458">
    <property type="entry name" value="Peripla_BP_6"/>
    <property type="match status" value="1"/>
</dbReference>
<name>A0ABN6RT67_9BACT</name>
<evidence type="ECO:0000259" key="4">
    <source>
        <dbReference type="Pfam" id="PF13458"/>
    </source>
</evidence>
<organism evidence="5 6">
    <name type="scientific">Pseudodesulfovibrio portus</name>
    <dbReference type="NCBI Taxonomy" id="231439"/>
    <lineage>
        <taxon>Bacteria</taxon>
        <taxon>Pseudomonadati</taxon>
        <taxon>Thermodesulfobacteriota</taxon>
        <taxon>Desulfovibrionia</taxon>
        <taxon>Desulfovibrionales</taxon>
        <taxon>Desulfovibrionaceae</taxon>
    </lineage>
</organism>
<keyword evidence="2 3" id="KW-0732">Signal</keyword>
<sequence length="416" mass="47004">MDMKRKTALAVVAVTLVACLALSWRPARAQESKELLFGMSAAFTGANGELGMEFYRGMMAYLDHFNSSGGADGWTIRILPANDGYNPVPCFQNTIRFIEQDKVFALCSYVGTPTTTRVLPLLQKFEDRHIYMLFPFTGAQPLRSEPFGKYVYNLRASYFDETSGLVDNLLSIGRSRIGVFYQSDAYGRTGWDGVKRALDRYGLEIVGEAAYRRGASFDQDFTEEVEHITIKDVDAIIVIGTYASQGAFVRDARRSGFKGPIAGLSFCDSDKMLELLTEQSKRDGYDYTGDLIHTQVVPSYSDLNYPGVRRYREIMGNYKGVPMTQTEGCKPRRFSYVSFEGFLNGVLLAEMVKRMSDYPSKERIPEIMESLRNFDLGIGHHVDFGGERRQGLSAVYFTTVSDGIFNTFTNWERWRK</sequence>
<evidence type="ECO:0000256" key="1">
    <source>
        <dbReference type="ARBA" id="ARBA00010062"/>
    </source>
</evidence>
<keyword evidence="6" id="KW-1185">Reference proteome</keyword>
<dbReference type="CDD" id="cd19978">
    <property type="entry name" value="PBP1_ABC_ligand_binding-like"/>
    <property type="match status" value="1"/>
</dbReference>
<accession>A0ABN6RT67</accession>
<dbReference type="SUPFAM" id="SSF53822">
    <property type="entry name" value="Periplasmic binding protein-like I"/>
    <property type="match status" value="1"/>
</dbReference>
<feature type="domain" description="Leucine-binding protein" evidence="4">
    <location>
        <begin position="37"/>
        <end position="402"/>
    </location>
</feature>
<dbReference type="PANTHER" id="PTHR47235:SF1">
    <property type="entry name" value="BLR6548 PROTEIN"/>
    <property type="match status" value="1"/>
</dbReference>
<reference evidence="5" key="1">
    <citation type="submission" date="2022-08" db="EMBL/GenBank/DDBJ databases">
        <title>Genome Sequence of the sulphate-reducing bacterium, Pseudodesulfovibrio portus JCM14722.</title>
        <authorList>
            <person name="Kondo R."/>
            <person name="Kataoka T."/>
        </authorList>
    </citation>
    <scope>NUCLEOTIDE SEQUENCE</scope>
    <source>
        <strain evidence="5">JCM 14722</strain>
    </source>
</reference>
<comment type="similarity">
    <text evidence="1">Belongs to the leucine-binding protein family.</text>
</comment>
<dbReference type="EMBL" id="AP026708">
    <property type="protein sequence ID" value="BDQ33914.1"/>
    <property type="molecule type" value="Genomic_DNA"/>
</dbReference>
<protein>
    <submittedName>
        <fullName evidence="5">ABC transporter substrate-binding protein</fullName>
    </submittedName>
</protein>
<evidence type="ECO:0000313" key="6">
    <source>
        <dbReference type="Proteomes" id="UP001061361"/>
    </source>
</evidence>
<gene>
    <name evidence="5" type="ORF">JCM14722_14560</name>
</gene>
<dbReference type="PROSITE" id="PS51257">
    <property type="entry name" value="PROKAR_LIPOPROTEIN"/>
    <property type="match status" value="1"/>
</dbReference>
<dbReference type="PANTHER" id="PTHR47235">
    <property type="entry name" value="BLR6548 PROTEIN"/>
    <property type="match status" value="1"/>
</dbReference>
<proteinExistence type="inferred from homology"/>